<dbReference type="RefSeq" id="WP_425441786.1">
    <property type="nucleotide sequence ID" value="NZ_FOHV01000016.1"/>
</dbReference>
<keyword evidence="3 8" id="KW-0436">Ligase</keyword>
<dbReference type="Gene3D" id="3.30.930.10">
    <property type="entry name" value="Bira Bifunctional Protein, Domain 2"/>
    <property type="match status" value="1"/>
</dbReference>
<dbReference type="InterPro" id="IPR004364">
    <property type="entry name" value="Aa-tRNA-synt_II"/>
</dbReference>
<gene>
    <name evidence="8" type="primary">asnS</name>
    <name evidence="10" type="ORF">SAMN02583745_01988</name>
</gene>
<keyword evidence="7 8" id="KW-0030">Aminoacyl-tRNA synthetase</keyword>
<comment type="catalytic activity">
    <reaction evidence="8">
        <text>tRNA(Asn) + L-asparagine + ATP = L-asparaginyl-tRNA(Asn) + AMP + diphosphate + H(+)</text>
        <dbReference type="Rhea" id="RHEA:11180"/>
        <dbReference type="Rhea" id="RHEA-COMP:9659"/>
        <dbReference type="Rhea" id="RHEA-COMP:9674"/>
        <dbReference type="ChEBI" id="CHEBI:15378"/>
        <dbReference type="ChEBI" id="CHEBI:30616"/>
        <dbReference type="ChEBI" id="CHEBI:33019"/>
        <dbReference type="ChEBI" id="CHEBI:58048"/>
        <dbReference type="ChEBI" id="CHEBI:78442"/>
        <dbReference type="ChEBI" id="CHEBI:78515"/>
        <dbReference type="ChEBI" id="CHEBI:456215"/>
        <dbReference type="EC" id="6.1.1.22"/>
    </reaction>
</comment>
<evidence type="ECO:0000259" key="9">
    <source>
        <dbReference type="PROSITE" id="PS50862"/>
    </source>
</evidence>
<dbReference type="PROSITE" id="PS50862">
    <property type="entry name" value="AA_TRNA_LIGASE_II"/>
    <property type="match status" value="1"/>
</dbReference>
<dbReference type="STRING" id="1123402.SAMN02583745_01988"/>
<evidence type="ECO:0000256" key="7">
    <source>
        <dbReference type="ARBA" id="ARBA00023146"/>
    </source>
</evidence>
<comment type="subcellular location">
    <subcellularLocation>
        <location evidence="8">Cytoplasm</location>
    </subcellularLocation>
</comment>
<dbReference type="AlphaFoldDB" id="A0A1I0DHK1"/>
<dbReference type="CDD" id="cd00776">
    <property type="entry name" value="AsxRS_core"/>
    <property type="match status" value="1"/>
</dbReference>
<dbReference type="Pfam" id="PF01336">
    <property type="entry name" value="tRNA_anti-codon"/>
    <property type="match status" value="1"/>
</dbReference>
<dbReference type="EC" id="6.1.1.22" evidence="8"/>
<accession>A0A1I0DHK1</accession>
<evidence type="ECO:0000256" key="6">
    <source>
        <dbReference type="ARBA" id="ARBA00022917"/>
    </source>
</evidence>
<dbReference type="Pfam" id="PF00152">
    <property type="entry name" value="tRNA-synt_2"/>
    <property type="match status" value="1"/>
</dbReference>
<dbReference type="InterPro" id="IPR006195">
    <property type="entry name" value="aa-tRNA-synth_II"/>
</dbReference>
<reference evidence="11" key="1">
    <citation type="submission" date="2016-10" db="EMBL/GenBank/DDBJ databases">
        <authorList>
            <person name="Varghese N."/>
            <person name="Submissions S."/>
        </authorList>
    </citation>
    <scope>NUCLEOTIDE SEQUENCE [LARGE SCALE GENOMIC DNA]</scope>
    <source>
        <strain evidence="11">DSM 18579</strain>
    </source>
</reference>
<evidence type="ECO:0000256" key="1">
    <source>
        <dbReference type="ARBA" id="ARBA00008226"/>
    </source>
</evidence>
<keyword evidence="5 8" id="KW-0067">ATP-binding</keyword>
<dbReference type="InterPro" id="IPR002312">
    <property type="entry name" value="Asp/Asn-tRNA-synth_IIb"/>
</dbReference>
<dbReference type="GO" id="GO:0006421">
    <property type="term" value="P:asparaginyl-tRNA aminoacylation"/>
    <property type="evidence" value="ECO:0007669"/>
    <property type="project" value="UniProtKB-UniRule"/>
</dbReference>
<evidence type="ECO:0000313" key="10">
    <source>
        <dbReference type="EMBL" id="SET31705.1"/>
    </source>
</evidence>
<dbReference type="EMBL" id="FOHV01000016">
    <property type="protein sequence ID" value="SET31705.1"/>
    <property type="molecule type" value="Genomic_DNA"/>
</dbReference>
<sequence length="468" mass="52838">MTIPVYSVVDVLKGKAEIGSKIKVRGWVRTRRDSKAGLSFVNIYDGSCFDAIQVIAANSLSNYDNDILRLTTGCSVEVIGTVVDSPAEGQNIELSATDVSVVGWVEDPDTYPMAAKRHSVEYLREFAHLRPRTNLIGAVARVRNCLSQAIHRFYHENGYIWVSTPLITAADTEGAGEMFRVSTLDLENLPRTPDGKVDFDKDFFAKEAFLTVSGQLNGETYACALSKIYTFGPTFRAENSNTTRHLAEFWMVEPEVAYANLDDVAELAEHMLKYVFKAVLEERADDMAFFADRIDKEAITRLEKFVTSDFAQVDYTDAIEILKNCNHPFENPVEWGIDLASEHERYLAEKHFCAPVVVKNYPKDIKAFYMRLNEDGKTVAAMDVLAPGIGEIIGGSQREERLDKLDERLLEMGLNKEDYWWYRDLRRYGTVPHAGFGLGFERLVAYVTGVQNIRDVIPFPRTPRNASF</sequence>
<dbReference type="PANTHER" id="PTHR22594">
    <property type="entry name" value="ASPARTYL/LYSYL-TRNA SYNTHETASE"/>
    <property type="match status" value="1"/>
</dbReference>
<dbReference type="InterPro" id="IPR012340">
    <property type="entry name" value="NA-bd_OB-fold"/>
</dbReference>
<evidence type="ECO:0000256" key="8">
    <source>
        <dbReference type="HAMAP-Rule" id="MF_00534"/>
    </source>
</evidence>
<dbReference type="GO" id="GO:0004816">
    <property type="term" value="F:asparagine-tRNA ligase activity"/>
    <property type="evidence" value="ECO:0007669"/>
    <property type="project" value="UniProtKB-UniRule"/>
</dbReference>
<dbReference type="PRINTS" id="PR01042">
    <property type="entry name" value="TRNASYNTHASP"/>
</dbReference>
<keyword evidence="6 8" id="KW-0648">Protein biosynthesis</keyword>
<evidence type="ECO:0000256" key="5">
    <source>
        <dbReference type="ARBA" id="ARBA00022840"/>
    </source>
</evidence>
<dbReference type="SUPFAM" id="SSF50249">
    <property type="entry name" value="Nucleic acid-binding proteins"/>
    <property type="match status" value="1"/>
</dbReference>
<dbReference type="SUPFAM" id="SSF55681">
    <property type="entry name" value="Class II aaRS and biotin synthetases"/>
    <property type="match status" value="1"/>
</dbReference>
<evidence type="ECO:0000313" key="11">
    <source>
        <dbReference type="Proteomes" id="UP000242642"/>
    </source>
</evidence>
<dbReference type="NCBIfam" id="TIGR00457">
    <property type="entry name" value="asnS"/>
    <property type="match status" value="1"/>
</dbReference>
<dbReference type="Proteomes" id="UP000242642">
    <property type="component" value="Unassembled WGS sequence"/>
</dbReference>
<dbReference type="GO" id="GO:0003676">
    <property type="term" value="F:nucleic acid binding"/>
    <property type="evidence" value="ECO:0007669"/>
    <property type="project" value="InterPro"/>
</dbReference>
<organism evidence="10 11">
    <name type="scientific">Thorsellia anophelis DSM 18579</name>
    <dbReference type="NCBI Taxonomy" id="1123402"/>
    <lineage>
        <taxon>Bacteria</taxon>
        <taxon>Pseudomonadati</taxon>
        <taxon>Pseudomonadota</taxon>
        <taxon>Gammaproteobacteria</taxon>
        <taxon>Enterobacterales</taxon>
        <taxon>Thorselliaceae</taxon>
        <taxon>Thorsellia</taxon>
    </lineage>
</organism>
<evidence type="ECO:0000256" key="2">
    <source>
        <dbReference type="ARBA" id="ARBA00022490"/>
    </source>
</evidence>
<dbReference type="CDD" id="cd04318">
    <property type="entry name" value="EcAsnRS_like_N"/>
    <property type="match status" value="1"/>
</dbReference>
<dbReference type="InterPro" id="IPR004365">
    <property type="entry name" value="NA-bd_OB_tRNA"/>
</dbReference>
<dbReference type="InterPro" id="IPR045864">
    <property type="entry name" value="aa-tRNA-synth_II/BPL/LPL"/>
</dbReference>
<keyword evidence="4 8" id="KW-0547">Nucleotide-binding</keyword>
<dbReference type="GO" id="GO:0005737">
    <property type="term" value="C:cytoplasm"/>
    <property type="evidence" value="ECO:0007669"/>
    <property type="project" value="UniProtKB-SubCell"/>
</dbReference>
<comment type="similarity">
    <text evidence="1 8">Belongs to the class-II aminoacyl-tRNA synthetase family.</text>
</comment>
<evidence type="ECO:0000256" key="3">
    <source>
        <dbReference type="ARBA" id="ARBA00022598"/>
    </source>
</evidence>
<dbReference type="FunFam" id="3.30.930.10:FF:000016">
    <property type="entry name" value="Asparagine--tRNA ligase"/>
    <property type="match status" value="1"/>
</dbReference>
<protein>
    <recommendedName>
        <fullName evidence="8">Asparagine--tRNA ligase</fullName>
        <ecNumber evidence="8">6.1.1.22</ecNumber>
    </recommendedName>
    <alternativeName>
        <fullName evidence="8">Asparaginyl-tRNA synthetase</fullName>
        <shortName evidence="8">AsnRS</shortName>
    </alternativeName>
</protein>
<keyword evidence="2 8" id="KW-0963">Cytoplasm</keyword>
<name>A0A1I0DHK1_9GAMM</name>
<proteinExistence type="inferred from homology"/>
<evidence type="ECO:0000256" key="4">
    <source>
        <dbReference type="ARBA" id="ARBA00022741"/>
    </source>
</evidence>
<dbReference type="NCBIfam" id="NF003037">
    <property type="entry name" value="PRK03932.1"/>
    <property type="match status" value="1"/>
</dbReference>
<dbReference type="Gene3D" id="2.40.50.140">
    <property type="entry name" value="Nucleic acid-binding proteins"/>
    <property type="match status" value="1"/>
</dbReference>
<dbReference type="InterPro" id="IPR004522">
    <property type="entry name" value="Asn-tRNA-ligase"/>
</dbReference>
<keyword evidence="11" id="KW-1185">Reference proteome</keyword>
<feature type="domain" description="Aminoacyl-transfer RNA synthetases class-II family profile" evidence="9">
    <location>
        <begin position="141"/>
        <end position="458"/>
    </location>
</feature>
<comment type="subunit">
    <text evidence="8">Homodimer.</text>
</comment>
<dbReference type="HAMAP" id="MF_00534">
    <property type="entry name" value="Asn_tRNA_synth"/>
    <property type="match status" value="1"/>
</dbReference>
<dbReference type="PANTHER" id="PTHR22594:SF34">
    <property type="entry name" value="ASPARAGINE--TRNA LIGASE, MITOCHONDRIAL-RELATED"/>
    <property type="match status" value="1"/>
</dbReference>
<dbReference type="GO" id="GO:0005524">
    <property type="term" value="F:ATP binding"/>
    <property type="evidence" value="ECO:0007669"/>
    <property type="project" value="UniProtKB-UniRule"/>
</dbReference>